<dbReference type="PANTHER" id="PTHR45138">
    <property type="entry name" value="REGULATORY COMPONENTS OF SENSORY TRANSDUCTION SYSTEM"/>
    <property type="match status" value="1"/>
</dbReference>
<evidence type="ECO:0000256" key="4">
    <source>
        <dbReference type="ARBA" id="ARBA00023004"/>
    </source>
</evidence>
<dbReference type="SUPFAM" id="SSF47188">
    <property type="entry name" value="Hemerythrin-like"/>
    <property type="match status" value="1"/>
</dbReference>
<dbReference type="NCBIfam" id="TIGR00254">
    <property type="entry name" value="GGDEF"/>
    <property type="match status" value="1"/>
</dbReference>
<dbReference type="Gene3D" id="3.30.70.270">
    <property type="match status" value="1"/>
</dbReference>
<feature type="domain" description="GGDEF" evidence="7">
    <location>
        <begin position="238"/>
        <end position="375"/>
    </location>
</feature>
<evidence type="ECO:0000259" key="7">
    <source>
        <dbReference type="PROSITE" id="PS50887"/>
    </source>
</evidence>
<comment type="caution">
    <text evidence="8">The sequence shown here is derived from an EMBL/GenBank/DDBJ whole genome shotgun (WGS) entry which is preliminary data.</text>
</comment>
<dbReference type="NCBIfam" id="NF033749">
    <property type="entry name" value="bact_hemeryth"/>
    <property type="match status" value="1"/>
</dbReference>
<comment type="catalytic activity">
    <reaction evidence="5">
        <text>2 GTP = 3',3'-c-di-GMP + 2 diphosphate</text>
        <dbReference type="Rhea" id="RHEA:24898"/>
        <dbReference type="ChEBI" id="CHEBI:33019"/>
        <dbReference type="ChEBI" id="CHEBI:37565"/>
        <dbReference type="ChEBI" id="CHEBI:58805"/>
        <dbReference type="EC" id="2.7.7.65"/>
    </reaction>
</comment>
<gene>
    <name evidence="8" type="ORF">AVCANL283_04055</name>
</gene>
<evidence type="ECO:0000313" key="8">
    <source>
        <dbReference type="EMBL" id="MBZ7987286.1"/>
    </source>
</evidence>
<protein>
    <recommendedName>
        <fullName evidence="2">diguanylate cyclase</fullName>
        <ecNumber evidence="2">2.7.7.65</ecNumber>
    </recommendedName>
</protein>
<dbReference type="InterPro" id="IPR012312">
    <property type="entry name" value="Hemerythrin-like"/>
</dbReference>
<dbReference type="PANTHER" id="PTHR45138:SF9">
    <property type="entry name" value="DIGUANYLATE CYCLASE DGCM-RELATED"/>
    <property type="match status" value="1"/>
</dbReference>
<keyword evidence="3" id="KW-0479">Metal-binding</keyword>
<comment type="similarity">
    <text evidence="1">Belongs to the hemerythrin family.</text>
</comment>
<accession>A0ABS7WR89</accession>
<dbReference type="PROSITE" id="PS00550">
    <property type="entry name" value="HEMERYTHRINS"/>
    <property type="match status" value="1"/>
</dbReference>
<dbReference type="EMBL" id="JACGBB010000006">
    <property type="protein sequence ID" value="MBZ7987286.1"/>
    <property type="molecule type" value="Genomic_DNA"/>
</dbReference>
<dbReference type="EC" id="2.7.7.65" evidence="2"/>
<dbReference type="SMART" id="SM00267">
    <property type="entry name" value="GGDEF"/>
    <property type="match status" value="1"/>
</dbReference>
<evidence type="ECO:0000256" key="1">
    <source>
        <dbReference type="ARBA" id="ARBA00010587"/>
    </source>
</evidence>
<evidence type="ECO:0000313" key="9">
    <source>
        <dbReference type="Proteomes" id="UP000786183"/>
    </source>
</evidence>
<dbReference type="InterPro" id="IPR000160">
    <property type="entry name" value="GGDEF_dom"/>
</dbReference>
<dbReference type="InterPro" id="IPR035938">
    <property type="entry name" value="Hemerythrin-like_sf"/>
</dbReference>
<sequence>MLSLFNWGREYETNLENVDAQHFYLVNLINDIIAKSSEKTLSKIELNEAFEGILEYTNYHFSEEEKLMKEKKIYDDFYKEHKNNHKLFIEQVKQFYAEIGDNVSSNALQNLVEFLISWLGFHILGQDKMMAKQIELIDKGFDAQSAYYEVANSQSSQTSPLIKALNGLLNVVIKRNNELLELKRNLELKVQERTRELSESNDKLQVLALSDSLTKIANRRQLFNIMKIILKEAQTHNFVTSGVMIDLDNFKEVNDNFGHDMGDKVLIEFTNLIKESIRTDDIFARLGGDEFFILLPNTDSKGAFVLMQNILNKIIKMRVRVGDGENDFWKSSASMGIATIYADNIKDENTFIKMTDIAVYEAKKSGKKCIKIYKD</sequence>
<evidence type="ECO:0000256" key="6">
    <source>
        <dbReference type="SAM" id="Coils"/>
    </source>
</evidence>
<dbReference type="PROSITE" id="PS50887">
    <property type="entry name" value="GGDEF"/>
    <property type="match status" value="1"/>
</dbReference>
<reference evidence="8 9" key="1">
    <citation type="submission" date="2020-07" db="EMBL/GenBank/DDBJ databases">
        <title>Transfer of Campylobacter canadensis to the novel genus Avispirillum gen. nov., that also includes two novel species recovered from migratory waterfowl: Avispirillum anseris sp. nov. and Avispirillum brantae sp. nov.</title>
        <authorList>
            <person name="Miller W.G."/>
            <person name="Chapman M.H."/>
            <person name="Yee E."/>
            <person name="Inglis G.D."/>
        </authorList>
    </citation>
    <scope>NUCLEOTIDE SEQUENCE [LARGE SCALE GENOMIC DNA]</scope>
    <source>
        <strain evidence="8 9">L283</strain>
    </source>
</reference>
<dbReference type="Proteomes" id="UP000786183">
    <property type="component" value="Unassembled WGS sequence"/>
</dbReference>
<dbReference type="InterPro" id="IPR012827">
    <property type="entry name" value="Hemerythrin_metal-bd"/>
</dbReference>
<dbReference type="InterPro" id="IPR029787">
    <property type="entry name" value="Nucleotide_cyclase"/>
</dbReference>
<keyword evidence="6" id="KW-0175">Coiled coil</keyword>
<organism evidence="8 9">
    <name type="scientific">Campylobacter canadensis</name>
    <dbReference type="NCBI Taxonomy" id="449520"/>
    <lineage>
        <taxon>Bacteria</taxon>
        <taxon>Pseudomonadati</taxon>
        <taxon>Campylobacterota</taxon>
        <taxon>Epsilonproteobacteria</taxon>
        <taxon>Campylobacterales</taxon>
        <taxon>Campylobacteraceae</taxon>
        <taxon>Campylobacter</taxon>
    </lineage>
</organism>
<dbReference type="InterPro" id="IPR043128">
    <property type="entry name" value="Rev_trsase/Diguanyl_cyclase"/>
</dbReference>
<dbReference type="NCBIfam" id="TIGR02481">
    <property type="entry name" value="hemeryth_dom"/>
    <property type="match status" value="1"/>
</dbReference>
<evidence type="ECO:0000256" key="2">
    <source>
        <dbReference type="ARBA" id="ARBA00012528"/>
    </source>
</evidence>
<evidence type="ECO:0000256" key="5">
    <source>
        <dbReference type="ARBA" id="ARBA00034247"/>
    </source>
</evidence>
<dbReference type="CDD" id="cd01949">
    <property type="entry name" value="GGDEF"/>
    <property type="match status" value="1"/>
</dbReference>
<dbReference type="InterPro" id="IPR016131">
    <property type="entry name" value="Haemerythrin_Fe_BS"/>
</dbReference>
<evidence type="ECO:0000256" key="3">
    <source>
        <dbReference type="ARBA" id="ARBA00022723"/>
    </source>
</evidence>
<dbReference type="SUPFAM" id="SSF55073">
    <property type="entry name" value="Nucleotide cyclase"/>
    <property type="match status" value="1"/>
</dbReference>
<dbReference type="Pfam" id="PF00990">
    <property type="entry name" value="GGDEF"/>
    <property type="match status" value="1"/>
</dbReference>
<keyword evidence="4" id="KW-0408">Iron</keyword>
<dbReference type="CDD" id="cd12107">
    <property type="entry name" value="Hemerythrin"/>
    <property type="match status" value="1"/>
</dbReference>
<dbReference type="Pfam" id="PF01814">
    <property type="entry name" value="Hemerythrin"/>
    <property type="match status" value="1"/>
</dbReference>
<dbReference type="InterPro" id="IPR050469">
    <property type="entry name" value="Diguanylate_Cyclase"/>
</dbReference>
<keyword evidence="9" id="KW-1185">Reference proteome</keyword>
<proteinExistence type="inferred from homology"/>
<dbReference type="RefSeq" id="WP_172231550.1">
    <property type="nucleotide sequence ID" value="NZ_CP035946.1"/>
</dbReference>
<feature type="coiled-coil region" evidence="6">
    <location>
        <begin position="169"/>
        <end position="203"/>
    </location>
</feature>
<dbReference type="Gene3D" id="1.20.120.50">
    <property type="entry name" value="Hemerythrin-like"/>
    <property type="match status" value="1"/>
</dbReference>
<name>A0ABS7WR89_9BACT</name>